<comment type="caution">
    <text evidence="1">The sequence shown here is derived from an EMBL/GenBank/DDBJ whole genome shotgun (WGS) entry which is preliminary data.</text>
</comment>
<dbReference type="EMBL" id="LKLN01000076">
    <property type="protein sequence ID" value="KSU02740.1"/>
    <property type="molecule type" value="Genomic_DNA"/>
</dbReference>
<gene>
    <name evidence="1" type="ORF">KF282_1944</name>
</gene>
<evidence type="ECO:0000313" key="1">
    <source>
        <dbReference type="EMBL" id="KSU02740.1"/>
    </source>
</evidence>
<accession>A0A0V8CN42</accession>
<reference evidence="2" key="1">
    <citation type="submission" date="2015-10" db="EMBL/GenBank/DDBJ databases">
        <title>Draft Genome Sequences of 11 Lactococcus lactis subspecies cremoris strains.</title>
        <authorList>
            <person name="Wels M."/>
            <person name="Backus L."/>
            <person name="Boekhorst J."/>
            <person name="Dijkstra A."/>
            <person name="Beerthuizen M."/>
            <person name="Kelly W."/>
            <person name="Siezen R."/>
            <person name="Bachmann H."/>
            <person name="Van Hijum S."/>
        </authorList>
    </citation>
    <scope>NUCLEOTIDE SEQUENCE [LARGE SCALE GENOMIC DNA]</scope>
    <source>
        <strain evidence="2">KF282</strain>
    </source>
</reference>
<protein>
    <submittedName>
        <fullName evidence="1">Uncharacterized protein</fullName>
    </submittedName>
</protein>
<name>A0A0V8CN42_LACLL</name>
<proteinExistence type="predicted"/>
<sequence>MRILISGYVERHLEIEPKQKGVFLKFEKVILENLNSPKSPFLNSHDFSEMGFLY</sequence>
<evidence type="ECO:0000313" key="2">
    <source>
        <dbReference type="Proteomes" id="UP000053058"/>
    </source>
</evidence>
<dbReference type="Proteomes" id="UP000053058">
    <property type="component" value="Unassembled WGS sequence"/>
</dbReference>
<organism evidence="1 2">
    <name type="scientific">Lactococcus lactis subsp. lactis</name>
    <name type="common">Streptococcus lactis</name>
    <dbReference type="NCBI Taxonomy" id="1360"/>
    <lineage>
        <taxon>Bacteria</taxon>
        <taxon>Bacillati</taxon>
        <taxon>Bacillota</taxon>
        <taxon>Bacilli</taxon>
        <taxon>Lactobacillales</taxon>
        <taxon>Streptococcaceae</taxon>
        <taxon>Lactococcus</taxon>
    </lineage>
</organism>
<dbReference type="AlphaFoldDB" id="A0A0V8CN42"/>
<dbReference type="PATRIC" id="fig|1360.105.peg.18"/>